<accession>A0A6V8Q639</accession>
<dbReference type="SUPFAM" id="SSF81301">
    <property type="entry name" value="Nucleotidyltransferase"/>
    <property type="match status" value="1"/>
</dbReference>
<dbReference type="RefSeq" id="WP_176236166.1">
    <property type="nucleotide sequence ID" value="NZ_BLSD01000167.1"/>
</dbReference>
<feature type="domain" description="Polymerase nucleotidyl transferase" evidence="1">
    <location>
        <begin position="14"/>
        <end position="57"/>
    </location>
</feature>
<evidence type="ECO:0000313" key="3">
    <source>
        <dbReference type="Proteomes" id="UP000569018"/>
    </source>
</evidence>
<sequence length="110" mass="12461">MALGLSEKEQLVLRKFRIAIEEALGRALVEVRLFGSKARGDAREDSDIDVLIIADGDWHMCDVVYSIVTDILLEEGVCISPKVINKRDYDHLHKIRTPFIKNVTREGIVI</sequence>
<dbReference type="InterPro" id="IPR002934">
    <property type="entry name" value="Polymerase_NTP_transf_dom"/>
</dbReference>
<comment type="caution">
    <text evidence="2">The sequence shown here is derived from an EMBL/GenBank/DDBJ whole genome shotgun (WGS) entry which is preliminary data.</text>
</comment>
<reference evidence="2 3" key="1">
    <citation type="journal article" date="2020" name="Front. Microbiol.">
        <title>Single-cell genomics of novel Actinobacteria with the Wood-Ljungdahl pathway discovered in a serpentinizing system.</title>
        <authorList>
            <person name="Merino N."/>
            <person name="Kawai M."/>
            <person name="Boyd E.S."/>
            <person name="Colman D.R."/>
            <person name="McGlynn S.E."/>
            <person name="Nealson K.H."/>
            <person name="Kurokawa K."/>
            <person name="Hongoh Y."/>
        </authorList>
    </citation>
    <scope>NUCLEOTIDE SEQUENCE [LARGE SCALE GENOMIC DNA]</scope>
    <source>
        <strain evidence="2 3">S47</strain>
    </source>
</reference>
<organism evidence="2 3">
    <name type="scientific">Candidatus Hakubella thermalkaliphila</name>
    <dbReference type="NCBI Taxonomy" id="2754717"/>
    <lineage>
        <taxon>Bacteria</taxon>
        <taxon>Bacillati</taxon>
        <taxon>Actinomycetota</taxon>
        <taxon>Actinomycetota incertae sedis</taxon>
        <taxon>Candidatus Hakubellales</taxon>
        <taxon>Candidatus Hakubellaceae</taxon>
        <taxon>Candidatus Hakubella</taxon>
    </lineage>
</organism>
<dbReference type="CDD" id="cd05403">
    <property type="entry name" value="NT_KNTase_like"/>
    <property type="match status" value="1"/>
</dbReference>
<dbReference type="Pfam" id="PF01909">
    <property type="entry name" value="NTP_transf_2"/>
    <property type="match status" value="1"/>
</dbReference>
<dbReference type="Gene3D" id="3.30.460.10">
    <property type="entry name" value="Beta Polymerase, domain 2"/>
    <property type="match status" value="1"/>
</dbReference>
<dbReference type="PANTHER" id="PTHR33933">
    <property type="entry name" value="NUCLEOTIDYLTRANSFERASE"/>
    <property type="match status" value="1"/>
</dbReference>
<dbReference type="EMBL" id="BLSD01000167">
    <property type="protein sequence ID" value="GFP40208.1"/>
    <property type="molecule type" value="Genomic_DNA"/>
</dbReference>
<gene>
    <name evidence="2" type="ORF">HKBW3S47_01904</name>
</gene>
<name>A0A6V8Q639_9ACTN</name>
<dbReference type="GO" id="GO:0016779">
    <property type="term" value="F:nucleotidyltransferase activity"/>
    <property type="evidence" value="ECO:0007669"/>
    <property type="project" value="InterPro"/>
</dbReference>
<evidence type="ECO:0000313" key="2">
    <source>
        <dbReference type="EMBL" id="GFP40208.1"/>
    </source>
</evidence>
<proteinExistence type="predicted"/>
<dbReference type="AlphaFoldDB" id="A0A6V8Q639"/>
<dbReference type="PANTHER" id="PTHR33933:SF1">
    <property type="entry name" value="PROTEIN ADENYLYLTRANSFERASE MNTA-RELATED"/>
    <property type="match status" value="1"/>
</dbReference>
<dbReference type="InterPro" id="IPR052548">
    <property type="entry name" value="Type_VII_TA_antitoxin"/>
</dbReference>
<protein>
    <recommendedName>
        <fullName evidence="1">Polymerase nucleotidyl transferase domain-containing protein</fullName>
    </recommendedName>
</protein>
<dbReference type="Proteomes" id="UP000569018">
    <property type="component" value="Unassembled WGS sequence"/>
</dbReference>
<evidence type="ECO:0000259" key="1">
    <source>
        <dbReference type="Pfam" id="PF01909"/>
    </source>
</evidence>
<dbReference type="InterPro" id="IPR043519">
    <property type="entry name" value="NT_sf"/>
</dbReference>